<dbReference type="InterPro" id="IPR016181">
    <property type="entry name" value="Acyl_CoA_acyltransferase"/>
</dbReference>
<dbReference type="Proteomes" id="UP000268084">
    <property type="component" value="Chromosome"/>
</dbReference>
<dbReference type="Pfam" id="PF14542">
    <property type="entry name" value="Acetyltransf_CG"/>
    <property type="match status" value="1"/>
</dbReference>
<evidence type="ECO:0000313" key="3">
    <source>
        <dbReference type="Proteomes" id="UP000268084"/>
    </source>
</evidence>
<dbReference type="EMBL" id="CP034170">
    <property type="protein sequence ID" value="AZI57022.1"/>
    <property type="molecule type" value="Genomic_DNA"/>
</dbReference>
<name>A0A3G8ZI06_9ACTN</name>
<protein>
    <submittedName>
        <fullName evidence="2">N-acetyltransferase</fullName>
    </submittedName>
</protein>
<dbReference type="PROSITE" id="PS51729">
    <property type="entry name" value="GNAT_YJDJ"/>
    <property type="match status" value="1"/>
</dbReference>
<dbReference type="KEGG" id="nak:EH165_01395"/>
<dbReference type="InterPro" id="IPR031165">
    <property type="entry name" value="GNAT_YJDJ"/>
</dbReference>
<dbReference type="GO" id="GO:0016740">
    <property type="term" value="F:transferase activity"/>
    <property type="evidence" value="ECO:0007669"/>
    <property type="project" value="UniProtKB-KW"/>
</dbReference>
<proteinExistence type="predicted"/>
<dbReference type="InterPro" id="IPR045057">
    <property type="entry name" value="Gcn5-rel_NAT"/>
</dbReference>
<feature type="domain" description="N-acetyltransferase" evidence="1">
    <location>
        <begin position="10"/>
        <end position="96"/>
    </location>
</feature>
<dbReference type="RefSeq" id="WP_124797707.1">
    <property type="nucleotide sequence ID" value="NZ_CP034170.1"/>
</dbReference>
<keyword evidence="2" id="KW-0808">Transferase</keyword>
<dbReference type="SUPFAM" id="SSF55729">
    <property type="entry name" value="Acyl-CoA N-acyltransferases (Nat)"/>
    <property type="match status" value="1"/>
</dbReference>
<dbReference type="PANTHER" id="PTHR31435:SF9">
    <property type="entry name" value="PROTEIN NATD1"/>
    <property type="match status" value="1"/>
</dbReference>
<evidence type="ECO:0000259" key="1">
    <source>
        <dbReference type="PROSITE" id="PS51729"/>
    </source>
</evidence>
<sequence length="99" mass="10939">MSTEAPFRIDHVLKLHRFDLSRDGVELAHVEYVPRDGVWVITHSWTEPAARGQGLAAKVVAATLEGARAAGVKVRPVCPYVVDFLGEHPEFHDVVQGQQ</sequence>
<dbReference type="Gene3D" id="3.40.630.30">
    <property type="match status" value="1"/>
</dbReference>
<keyword evidence="3" id="KW-1185">Reference proteome</keyword>
<dbReference type="PANTHER" id="PTHR31435">
    <property type="entry name" value="PROTEIN NATD1"/>
    <property type="match status" value="1"/>
</dbReference>
<evidence type="ECO:0000313" key="2">
    <source>
        <dbReference type="EMBL" id="AZI57022.1"/>
    </source>
</evidence>
<reference evidence="2 3" key="1">
    <citation type="submission" date="2018-11" db="EMBL/GenBank/DDBJ databases">
        <authorList>
            <person name="Da X."/>
        </authorList>
    </citation>
    <scope>NUCLEOTIDE SEQUENCE [LARGE SCALE GENOMIC DNA]</scope>
    <source>
        <strain evidence="2 3">S14-144</strain>
    </source>
</reference>
<organism evidence="2 3">
    <name type="scientific">Nakamurella antarctica</name>
    <dbReference type="NCBI Taxonomy" id="1902245"/>
    <lineage>
        <taxon>Bacteria</taxon>
        <taxon>Bacillati</taxon>
        <taxon>Actinomycetota</taxon>
        <taxon>Actinomycetes</taxon>
        <taxon>Nakamurellales</taxon>
        <taxon>Nakamurellaceae</taxon>
        <taxon>Nakamurella</taxon>
    </lineage>
</organism>
<accession>A0A3G8ZI06</accession>
<dbReference type="OrthoDB" id="5405911at2"/>
<gene>
    <name evidence="2" type="ORF">EH165_01395</name>
</gene>
<reference evidence="2 3" key="2">
    <citation type="submission" date="2018-12" db="EMBL/GenBank/DDBJ databases">
        <title>Nakamurella antarcticus sp. nov., isolated from Antarctica South Shetland Islands soil.</title>
        <authorList>
            <person name="Peng F."/>
        </authorList>
    </citation>
    <scope>NUCLEOTIDE SEQUENCE [LARGE SCALE GENOMIC DNA]</scope>
    <source>
        <strain evidence="2 3">S14-144</strain>
    </source>
</reference>
<dbReference type="AlphaFoldDB" id="A0A3G8ZI06"/>